<evidence type="ECO:0000256" key="6">
    <source>
        <dbReference type="ARBA" id="ARBA00023065"/>
    </source>
</evidence>
<organism evidence="9 10">
    <name type="scientific">Diplocloster agilis</name>
    <dbReference type="NCBI Taxonomy" id="2850323"/>
    <lineage>
        <taxon>Bacteria</taxon>
        <taxon>Bacillati</taxon>
        <taxon>Bacillota</taxon>
        <taxon>Clostridia</taxon>
        <taxon>Lachnospirales</taxon>
        <taxon>Lachnospiraceae</taxon>
        <taxon>Diplocloster</taxon>
    </lineage>
</organism>
<evidence type="ECO:0000313" key="9">
    <source>
        <dbReference type="EMBL" id="MBU9735574.1"/>
    </source>
</evidence>
<dbReference type="InterPro" id="IPR006037">
    <property type="entry name" value="RCK_C"/>
</dbReference>
<dbReference type="Pfam" id="PF02254">
    <property type="entry name" value="TrkA_N"/>
    <property type="match status" value="2"/>
</dbReference>
<evidence type="ECO:0000256" key="1">
    <source>
        <dbReference type="ARBA" id="ARBA00017378"/>
    </source>
</evidence>
<dbReference type="NCBIfam" id="NF007039">
    <property type="entry name" value="PRK09496.3-2"/>
    <property type="match status" value="1"/>
</dbReference>
<dbReference type="NCBIfam" id="NF007033">
    <property type="entry name" value="PRK09496.1-5"/>
    <property type="match status" value="1"/>
</dbReference>
<feature type="domain" description="RCK C-terminal" evidence="8">
    <location>
        <begin position="140"/>
        <end position="224"/>
    </location>
</feature>
<gene>
    <name evidence="9" type="primary">trkA</name>
    <name evidence="9" type="ORF">KTH89_03430</name>
</gene>
<dbReference type="PROSITE" id="PS51201">
    <property type="entry name" value="RCK_N"/>
    <property type="match status" value="2"/>
</dbReference>
<evidence type="ECO:0000313" key="10">
    <source>
        <dbReference type="Proteomes" id="UP000712157"/>
    </source>
</evidence>
<dbReference type="RefSeq" id="WP_158343012.1">
    <property type="nucleotide sequence ID" value="NZ_JAHQCW010000003.1"/>
</dbReference>
<dbReference type="NCBIfam" id="NF007041">
    <property type="entry name" value="PRK09496.3-4"/>
    <property type="match status" value="1"/>
</dbReference>
<dbReference type="Pfam" id="PF02080">
    <property type="entry name" value="TrkA_C"/>
    <property type="match status" value="2"/>
</dbReference>
<dbReference type="GO" id="GO:0005886">
    <property type="term" value="C:plasma membrane"/>
    <property type="evidence" value="ECO:0007669"/>
    <property type="project" value="InterPro"/>
</dbReference>
<dbReference type="EMBL" id="JAHQCW010000003">
    <property type="protein sequence ID" value="MBU9735574.1"/>
    <property type="molecule type" value="Genomic_DNA"/>
</dbReference>
<dbReference type="InterPro" id="IPR050721">
    <property type="entry name" value="Trk_Ktr_HKT_K-transport"/>
</dbReference>
<proteinExistence type="predicted"/>
<keyword evidence="4" id="KW-0630">Potassium</keyword>
<keyword evidence="5" id="KW-0520">NAD</keyword>
<dbReference type="PANTHER" id="PTHR43833">
    <property type="entry name" value="POTASSIUM CHANNEL PROTEIN 2-RELATED-RELATED"/>
    <property type="match status" value="1"/>
</dbReference>
<feature type="domain" description="RCK N-terminal" evidence="7">
    <location>
        <begin position="228"/>
        <end position="345"/>
    </location>
</feature>
<feature type="domain" description="RCK C-terminal" evidence="8">
    <location>
        <begin position="371"/>
        <end position="452"/>
    </location>
</feature>
<dbReference type="InterPro" id="IPR003148">
    <property type="entry name" value="RCK_N"/>
</dbReference>
<dbReference type="PROSITE" id="PS51202">
    <property type="entry name" value="RCK_C"/>
    <property type="match status" value="2"/>
</dbReference>
<evidence type="ECO:0000256" key="2">
    <source>
        <dbReference type="ARBA" id="ARBA00022448"/>
    </source>
</evidence>
<accession>A0A949NDU7</accession>
<feature type="domain" description="RCK N-terminal" evidence="7">
    <location>
        <begin position="1"/>
        <end position="120"/>
    </location>
</feature>
<evidence type="ECO:0000256" key="5">
    <source>
        <dbReference type="ARBA" id="ARBA00023027"/>
    </source>
</evidence>
<protein>
    <recommendedName>
        <fullName evidence="1">Trk system potassium uptake protein TrkA</fullName>
    </recommendedName>
</protein>
<dbReference type="InterPro" id="IPR036291">
    <property type="entry name" value="NAD(P)-bd_dom_sf"/>
</dbReference>
<dbReference type="GO" id="GO:0015079">
    <property type="term" value="F:potassium ion transmembrane transporter activity"/>
    <property type="evidence" value="ECO:0007669"/>
    <property type="project" value="InterPro"/>
</dbReference>
<evidence type="ECO:0000259" key="7">
    <source>
        <dbReference type="PROSITE" id="PS51201"/>
    </source>
</evidence>
<reference evidence="9" key="1">
    <citation type="submission" date="2021-06" db="EMBL/GenBank/DDBJ databases">
        <title>Description of novel taxa of the family Lachnospiraceae.</title>
        <authorList>
            <person name="Chaplin A.V."/>
            <person name="Sokolova S.R."/>
            <person name="Pikina A.P."/>
            <person name="Korzhanova M."/>
            <person name="Belova V."/>
            <person name="Korostin D."/>
            <person name="Efimov B.A."/>
        </authorList>
    </citation>
    <scope>NUCLEOTIDE SEQUENCE</scope>
    <source>
        <strain evidence="9">ASD5720</strain>
    </source>
</reference>
<dbReference type="AlphaFoldDB" id="A0A949NDU7"/>
<comment type="caution">
    <text evidence="9">The sequence shown here is derived from an EMBL/GenBank/DDBJ whole genome shotgun (WGS) entry which is preliminary data.</text>
</comment>
<dbReference type="SUPFAM" id="SSF51735">
    <property type="entry name" value="NAD(P)-binding Rossmann-fold domains"/>
    <property type="match status" value="2"/>
</dbReference>
<dbReference type="InterPro" id="IPR006036">
    <property type="entry name" value="K_uptake_TrkA"/>
</dbReference>
<evidence type="ECO:0000256" key="4">
    <source>
        <dbReference type="ARBA" id="ARBA00022958"/>
    </source>
</evidence>
<dbReference type="Gene3D" id="3.40.50.720">
    <property type="entry name" value="NAD(P)-binding Rossmann-like Domain"/>
    <property type="match status" value="2"/>
</dbReference>
<dbReference type="Gene3D" id="3.30.70.1450">
    <property type="entry name" value="Regulator of K+ conductance, C-terminal domain"/>
    <property type="match status" value="2"/>
</dbReference>
<dbReference type="NCBIfam" id="NF007031">
    <property type="entry name" value="PRK09496.1-2"/>
    <property type="match status" value="1"/>
</dbReference>
<evidence type="ECO:0000259" key="8">
    <source>
        <dbReference type="PROSITE" id="PS51202"/>
    </source>
</evidence>
<keyword evidence="3" id="KW-0633">Potassium transport</keyword>
<name>A0A949NDU7_9FIRM</name>
<dbReference type="PRINTS" id="PR00335">
    <property type="entry name" value="KUPTAKETRKA"/>
</dbReference>
<keyword evidence="2" id="KW-0813">Transport</keyword>
<keyword evidence="6" id="KW-0406">Ion transport</keyword>
<dbReference type="SUPFAM" id="SSF116726">
    <property type="entry name" value="TrkA C-terminal domain-like"/>
    <property type="match status" value="2"/>
</dbReference>
<dbReference type="InterPro" id="IPR036721">
    <property type="entry name" value="RCK_C_sf"/>
</dbReference>
<evidence type="ECO:0000256" key="3">
    <source>
        <dbReference type="ARBA" id="ARBA00022538"/>
    </source>
</evidence>
<dbReference type="Proteomes" id="UP000712157">
    <property type="component" value="Unassembled WGS sequence"/>
</dbReference>
<keyword evidence="10" id="KW-1185">Reference proteome</keyword>
<dbReference type="PANTHER" id="PTHR43833:SF5">
    <property type="entry name" value="TRK SYSTEM POTASSIUM UPTAKE PROTEIN TRKA"/>
    <property type="match status" value="1"/>
</dbReference>
<sequence>MEIIIVGGGKVGVTLVEQLSREGHNITLIDMDGDKLQRIANTFDVMGVTGNGASYSTQMEAGVETADLLIAVTGSDELNLLCCLFAKKAGNCQTIARVRNPVYNKEVRYIQEELGLSMVINPEFAASMEIARILKFPSAIRIDTFAKGKVELLKFKIYPEYHLDQMRITDIRGKFRCDILICAVERGEDVMIPSGNFILREGDIVSIVAPPRQSADFFHRIGIANNRIKNALIVGGGKISYYLSKQLEAMGISVKIIEMDRGRCEELSELLPKATIIYGDGTDQSILLEEGIRQADAFVALTNLDEENILLALYAKSQSKAKLITKVNRISFDQIIDQLDIDSIIYPKYITASYIIQYVRAMQNSIGSNVETLYRIIENRAEALEFCVHENSPVVGIPLEKLDLKENLLICCINRDQRVIIPKGQDTIEVGDTVIVVTTNTGLNDLKDILKH</sequence>